<dbReference type="Gene3D" id="3.40.50.1580">
    <property type="entry name" value="Nucleoside phosphorylase domain"/>
    <property type="match status" value="1"/>
</dbReference>
<evidence type="ECO:0000313" key="3">
    <source>
        <dbReference type="EMBL" id="SMP56164.1"/>
    </source>
</evidence>
<dbReference type="Proteomes" id="UP001158067">
    <property type="component" value="Unassembled WGS sequence"/>
</dbReference>
<keyword evidence="4" id="KW-1185">Reference proteome</keyword>
<evidence type="ECO:0000313" key="4">
    <source>
        <dbReference type="Proteomes" id="UP001158067"/>
    </source>
</evidence>
<dbReference type="SUPFAM" id="SSF53167">
    <property type="entry name" value="Purine and uridine phosphorylases"/>
    <property type="match status" value="1"/>
</dbReference>
<gene>
    <name evidence="3" type="ORF">SAMN06265222_10598</name>
</gene>
<dbReference type="NCBIfam" id="TIGR03664">
    <property type="entry name" value="fut_nucase"/>
    <property type="match status" value="1"/>
</dbReference>
<dbReference type="InterPro" id="IPR000845">
    <property type="entry name" value="Nucleoside_phosphorylase_d"/>
</dbReference>
<dbReference type="InterPro" id="IPR019963">
    <property type="entry name" value="FL_hydrolase_MqnB"/>
</dbReference>
<reference evidence="3 4" key="1">
    <citation type="submission" date="2017-05" db="EMBL/GenBank/DDBJ databases">
        <authorList>
            <person name="Varghese N."/>
            <person name="Submissions S."/>
        </authorList>
    </citation>
    <scope>NUCLEOTIDE SEQUENCE [LARGE SCALE GENOMIC DNA]</scope>
    <source>
        <strain evidence="3 4">DSM 25457</strain>
    </source>
</reference>
<dbReference type="InterPro" id="IPR035994">
    <property type="entry name" value="Nucleoside_phosphorylase_sf"/>
</dbReference>
<dbReference type="PANTHER" id="PTHR46832:SF2">
    <property type="entry name" value="FUTALOSINE HYDROLASE"/>
    <property type="match status" value="1"/>
</dbReference>
<sequence>MPKRLLLVPTSLERKRLLKRLDPNVLAGWEVRLCGFGVIAAATQTTRWIAQLQPGEVVLAGIAGSLHSDTSVGSAVWISETICEGIGVASQDGTCISAGELGWNQVELEEGSLAQAAINDRISLPSPAGINQKLLTVCAASGSPAVANARRQKHGPDVVAEDMEGFAVAMACRVAGVPLRIVRGISNVAGDRDSANWQIDNALDAVAKSLATL</sequence>
<evidence type="ECO:0000256" key="1">
    <source>
        <dbReference type="NCBIfam" id="TIGR03664"/>
    </source>
</evidence>
<dbReference type="PANTHER" id="PTHR46832">
    <property type="entry name" value="5'-METHYLTHIOADENOSINE/S-ADENOSYLHOMOCYSTEINE NUCLEOSIDASE"/>
    <property type="match status" value="1"/>
</dbReference>
<organism evidence="3 4">
    <name type="scientific">Neorhodopirellula lusitana</name>
    <dbReference type="NCBI Taxonomy" id="445327"/>
    <lineage>
        <taxon>Bacteria</taxon>
        <taxon>Pseudomonadati</taxon>
        <taxon>Planctomycetota</taxon>
        <taxon>Planctomycetia</taxon>
        <taxon>Pirellulales</taxon>
        <taxon>Pirellulaceae</taxon>
        <taxon>Neorhodopirellula</taxon>
    </lineage>
</organism>
<evidence type="ECO:0000259" key="2">
    <source>
        <dbReference type="Pfam" id="PF01048"/>
    </source>
</evidence>
<proteinExistence type="predicted"/>
<dbReference type="EC" id="3.2.2.26" evidence="1"/>
<feature type="domain" description="Nucleoside phosphorylase" evidence="2">
    <location>
        <begin position="34"/>
        <end position="208"/>
    </location>
</feature>
<dbReference type="GO" id="GO:0016787">
    <property type="term" value="F:hydrolase activity"/>
    <property type="evidence" value="ECO:0007669"/>
    <property type="project" value="UniProtKB-KW"/>
</dbReference>
<comment type="caution">
    <text evidence="3">The sequence shown here is derived from an EMBL/GenBank/DDBJ whole genome shotgun (WGS) entry which is preliminary data.</text>
</comment>
<accession>A0ABY1Q2J0</accession>
<keyword evidence="3" id="KW-0378">Hydrolase</keyword>
<dbReference type="EMBL" id="FXUG01000005">
    <property type="protein sequence ID" value="SMP56164.1"/>
    <property type="molecule type" value="Genomic_DNA"/>
</dbReference>
<dbReference type="RefSeq" id="WP_283432570.1">
    <property type="nucleotide sequence ID" value="NZ_FXUG01000005.1"/>
</dbReference>
<dbReference type="Pfam" id="PF01048">
    <property type="entry name" value="PNP_UDP_1"/>
    <property type="match status" value="1"/>
</dbReference>
<name>A0ABY1Q2J0_9BACT</name>
<protein>
    <recommendedName>
        <fullName evidence="1">Futalosine hydrolase</fullName>
        <ecNumber evidence="1">3.2.2.26</ecNumber>
    </recommendedName>
</protein>